<dbReference type="SMART" id="SM00710">
    <property type="entry name" value="PbH1"/>
    <property type="match status" value="4"/>
</dbReference>
<keyword evidence="6 9" id="KW-0326">Glycosidase</keyword>
<evidence type="ECO:0000256" key="2">
    <source>
        <dbReference type="ARBA" id="ARBA00008834"/>
    </source>
</evidence>
<proteinExistence type="inferred from homology"/>
<evidence type="ECO:0000313" key="11">
    <source>
        <dbReference type="Proteomes" id="UP001396334"/>
    </source>
</evidence>
<dbReference type="PROSITE" id="PS00502">
    <property type="entry name" value="POLYGALACTURONASE"/>
    <property type="match status" value="1"/>
</dbReference>
<comment type="similarity">
    <text evidence="2 9">Belongs to the glycosyl hydrolase 28 family.</text>
</comment>
<name>A0ABR2T0C3_9ROSI</name>
<evidence type="ECO:0008006" key="12">
    <source>
        <dbReference type="Google" id="ProtNLM"/>
    </source>
</evidence>
<evidence type="ECO:0000313" key="10">
    <source>
        <dbReference type="EMBL" id="KAK9030683.1"/>
    </source>
</evidence>
<evidence type="ECO:0000256" key="7">
    <source>
        <dbReference type="ARBA" id="ARBA00023316"/>
    </source>
</evidence>
<dbReference type="Pfam" id="PF00295">
    <property type="entry name" value="Glyco_hydro_28"/>
    <property type="match status" value="1"/>
</dbReference>
<keyword evidence="7" id="KW-0961">Cell wall biogenesis/degradation</keyword>
<keyword evidence="3" id="KW-0134">Cell wall</keyword>
<dbReference type="PANTHER" id="PTHR31375">
    <property type="match status" value="1"/>
</dbReference>
<dbReference type="EMBL" id="JBBPBN010000010">
    <property type="protein sequence ID" value="KAK9030683.1"/>
    <property type="molecule type" value="Genomic_DNA"/>
</dbReference>
<comment type="caution">
    <text evidence="10">The sequence shown here is derived from an EMBL/GenBank/DDBJ whole genome shotgun (WGS) entry which is preliminary data.</text>
</comment>
<dbReference type="SUPFAM" id="SSF51126">
    <property type="entry name" value="Pectin lyase-like"/>
    <property type="match status" value="1"/>
</dbReference>
<keyword evidence="11" id="KW-1185">Reference proteome</keyword>
<dbReference type="Gene3D" id="2.160.20.10">
    <property type="entry name" value="Single-stranded right-handed beta-helix, Pectin lyase-like"/>
    <property type="match status" value="1"/>
</dbReference>
<dbReference type="InterPro" id="IPR011050">
    <property type="entry name" value="Pectin_lyase_fold/virulence"/>
</dbReference>
<dbReference type="InterPro" id="IPR000743">
    <property type="entry name" value="Glyco_hydro_28"/>
</dbReference>
<dbReference type="InterPro" id="IPR006626">
    <property type="entry name" value="PbH1"/>
</dbReference>
<sequence length="463" mass="49989">MRWKDHVCSTNSIPISDENSWVPSSVGYVKFSVDVQAFLQFLAHKELLSSIFCLRTMDSLSIPYAICLLSLLTICVCANGNSNLFNVLSYGASGDGTTDDTSAFTKAWSDTCKATSNPTLVIPQGKQFLVRQTIFAGPCKSSTIQVQLSGTILAPDGPDQWKSTDLSTWLAFQGVNGLRIYGKGTLDGRGKGWWDRSCKYHPGLKGCTTLAPASLRFYKCDDIKMTDISFHNSPQTHVLLLGTQDVDLGFLNIQSPGTSPNTDGIHLQKATNVSIHDSNIADGDDDCISIGDKIFNINITDINCGPGHGISIGSLGKGGDSAQVENINVNRVNFQETTNGARIKTWQTGKGIVQGVTFSNLNFTAVANPIIIDQYYCYRPNACKQTKTGVRIKDVSYSGLVGTSKTKVAINLNCSEAVPCTGITLDNIRLASATKKIGELTSSCNNAYGINRGTIQPESYLRS</sequence>
<evidence type="ECO:0000256" key="8">
    <source>
        <dbReference type="PROSITE-ProRule" id="PRU10052"/>
    </source>
</evidence>
<evidence type="ECO:0000256" key="6">
    <source>
        <dbReference type="ARBA" id="ARBA00023295"/>
    </source>
</evidence>
<organism evidence="10 11">
    <name type="scientific">Hibiscus sabdariffa</name>
    <name type="common">roselle</name>
    <dbReference type="NCBI Taxonomy" id="183260"/>
    <lineage>
        <taxon>Eukaryota</taxon>
        <taxon>Viridiplantae</taxon>
        <taxon>Streptophyta</taxon>
        <taxon>Embryophyta</taxon>
        <taxon>Tracheophyta</taxon>
        <taxon>Spermatophyta</taxon>
        <taxon>Magnoliopsida</taxon>
        <taxon>eudicotyledons</taxon>
        <taxon>Gunneridae</taxon>
        <taxon>Pentapetalae</taxon>
        <taxon>rosids</taxon>
        <taxon>malvids</taxon>
        <taxon>Malvales</taxon>
        <taxon>Malvaceae</taxon>
        <taxon>Malvoideae</taxon>
        <taxon>Hibiscus</taxon>
    </lineage>
</organism>
<evidence type="ECO:0000256" key="4">
    <source>
        <dbReference type="ARBA" id="ARBA00022525"/>
    </source>
</evidence>
<evidence type="ECO:0000256" key="9">
    <source>
        <dbReference type="RuleBase" id="RU361169"/>
    </source>
</evidence>
<accession>A0ABR2T0C3</accession>
<dbReference type="InterPro" id="IPR012334">
    <property type="entry name" value="Pectin_lyas_fold"/>
</dbReference>
<protein>
    <recommendedName>
        <fullName evidence="12">Polygalacturonase</fullName>
    </recommendedName>
</protein>
<feature type="active site" evidence="8">
    <location>
        <position position="308"/>
    </location>
</feature>
<keyword evidence="5 9" id="KW-0378">Hydrolase</keyword>
<dbReference type="Proteomes" id="UP001396334">
    <property type="component" value="Unassembled WGS sequence"/>
</dbReference>
<comment type="subcellular location">
    <subcellularLocation>
        <location evidence="1">Secreted</location>
        <location evidence="1">Cell wall</location>
    </subcellularLocation>
</comment>
<gene>
    <name evidence="10" type="ORF">V6N11_032099</name>
</gene>
<evidence type="ECO:0000256" key="5">
    <source>
        <dbReference type="ARBA" id="ARBA00022801"/>
    </source>
</evidence>
<evidence type="ECO:0000256" key="3">
    <source>
        <dbReference type="ARBA" id="ARBA00022512"/>
    </source>
</evidence>
<keyword evidence="4" id="KW-0964">Secreted</keyword>
<reference evidence="10 11" key="1">
    <citation type="journal article" date="2024" name="G3 (Bethesda)">
        <title>Genome assembly of Hibiscus sabdariffa L. provides insights into metabolisms of medicinal natural products.</title>
        <authorList>
            <person name="Kim T."/>
        </authorList>
    </citation>
    <scope>NUCLEOTIDE SEQUENCE [LARGE SCALE GENOMIC DNA]</scope>
    <source>
        <strain evidence="10">TK-2024</strain>
        <tissue evidence="10">Old leaves</tissue>
    </source>
</reference>
<evidence type="ECO:0000256" key="1">
    <source>
        <dbReference type="ARBA" id="ARBA00004191"/>
    </source>
</evidence>